<organism evidence="1 2">
    <name type="scientific">Sterolibacterium denitrificans</name>
    <dbReference type="NCBI Taxonomy" id="157592"/>
    <lineage>
        <taxon>Bacteria</taxon>
        <taxon>Pseudomonadati</taxon>
        <taxon>Pseudomonadota</taxon>
        <taxon>Betaproteobacteria</taxon>
        <taxon>Nitrosomonadales</taxon>
        <taxon>Sterolibacteriaceae</taxon>
        <taxon>Sterolibacterium</taxon>
    </lineage>
</organism>
<evidence type="ECO:0000313" key="1">
    <source>
        <dbReference type="EMBL" id="SMB33099.1"/>
    </source>
</evidence>
<dbReference type="RefSeq" id="WP_154717466.1">
    <property type="nucleotide sequence ID" value="NZ_LT837804.1"/>
</dbReference>
<name>A0A7Z7MWC7_9PROT</name>
<dbReference type="EMBL" id="LT837804">
    <property type="protein sequence ID" value="SMB33099.1"/>
    <property type="molecule type" value="Genomic_DNA"/>
</dbReference>
<accession>A0A7Z7MWC7</accession>
<keyword evidence="1" id="KW-0614">Plasmid</keyword>
<keyword evidence="2" id="KW-1185">Reference proteome</keyword>
<proteinExistence type="predicted"/>
<dbReference type="AlphaFoldDB" id="A0A7Z7MWC7"/>
<gene>
    <name evidence="1" type="ORF">SDENCHOL_PA10010</name>
</gene>
<dbReference type="Proteomes" id="UP000242886">
    <property type="component" value="Plasmid SDENCHOLpa"/>
</dbReference>
<sequence>MIRAENATPYQRCIKPWVFDRIEVSGSVFTGPAPGTYHRADFDRPRERIRFSLLGTWHCEFQGGPNLQALANYCGEVIGEGGFFGLASARRVNP</sequence>
<protein>
    <submittedName>
        <fullName evidence="1">Uncharacterized protein</fullName>
    </submittedName>
</protein>
<reference evidence="1" key="1">
    <citation type="submission" date="2017-03" db="EMBL/GenBank/DDBJ databases">
        <authorList>
            <consortium name="AG Boll"/>
        </authorList>
    </citation>
    <scope>NUCLEOTIDE SEQUENCE [LARGE SCALE GENOMIC DNA]</scope>
    <source>
        <strain evidence="1">Chol</strain>
    </source>
</reference>
<geneLocation type="plasmid" evidence="1 2">
    <name>SDENCHOLpa</name>
</geneLocation>
<evidence type="ECO:0000313" key="2">
    <source>
        <dbReference type="Proteomes" id="UP000242886"/>
    </source>
</evidence>